<dbReference type="SMART" id="SM00198">
    <property type="entry name" value="SCP"/>
    <property type="match status" value="1"/>
</dbReference>
<dbReference type="VEuPathDB" id="VectorBase:MDOMA2_017522"/>
<evidence type="ECO:0000256" key="3">
    <source>
        <dbReference type="SAM" id="SignalP"/>
    </source>
</evidence>
<evidence type="ECO:0000313" key="5">
    <source>
        <dbReference type="EnsemblMetazoa" id="MDOA006783-PA"/>
    </source>
</evidence>
<dbReference type="GO" id="GO:0005576">
    <property type="term" value="C:extracellular region"/>
    <property type="evidence" value="ECO:0007669"/>
    <property type="project" value="UniProtKB-SubCell"/>
</dbReference>
<dbReference type="CDD" id="cd05380">
    <property type="entry name" value="CAP_euk"/>
    <property type="match status" value="1"/>
</dbReference>
<dbReference type="Gene3D" id="3.40.33.10">
    <property type="entry name" value="CAP"/>
    <property type="match status" value="1"/>
</dbReference>
<evidence type="ECO:0000256" key="2">
    <source>
        <dbReference type="ARBA" id="ARBA00022525"/>
    </source>
</evidence>
<dbReference type="InterPro" id="IPR035940">
    <property type="entry name" value="CAP_sf"/>
</dbReference>
<feature type="signal peptide" evidence="3">
    <location>
        <begin position="1"/>
        <end position="20"/>
    </location>
</feature>
<feature type="chain" id="PRO_5044560597" evidence="3">
    <location>
        <begin position="21"/>
        <end position="298"/>
    </location>
</feature>
<evidence type="ECO:0000313" key="7">
    <source>
        <dbReference type="RefSeq" id="XP_005191566.2"/>
    </source>
</evidence>
<organism evidence="5">
    <name type="scientific">Musca domestica</name>
    <name type="common">House fly</name>
    <dbReference type="NCBI Taxonomy" id="7370"/>
    <lineage>
        <taxon>Eukaryota</taxon>
        <taxon>Metazoa</taxon>
        <taxon>Ecdysozoa</taxon>
        <taxon>Arthropoda</taxon>
        <taxon>Hexapoda</taxon>
        <taxon>Insecta</taxon>
        <taxon>Pterygota</taxon>
        <taxon>Neoptera</taxon>
        <taxon>Endopterygota</taxon>
        <taxon>Diptera</taxon>
        <taxon>Brachycera</taxon>
        <taxon>Muscomorpha</taxon>
        <taxon>Muscoidea</taxon>
        <taxon>Muscidae</taxon>
        <taxon>Musca</taxon>
    </lineage>
</organism>
<evidence type="ECO:0000256" key="1">
    <source>
        <dbReference type="ARBA" id="ARBA00004613"/>
    </source>
</evidence>
<evidence type="ECO:0000313" key="6">
    <source>
        <dbReference type="Proteomes" id="UP001652621"/>
    </source>
</evidence>
<feature type="domain" description="SCP" evidence="4">
    <location>
        <begin position="58"/>
        <end position="233"/>
    </location>
</feature>
<dbReference type="RefSeq" id="XP_005191566.2">
    <property type="nucleotide sequence ID" value="XM_005191509.3"/>
</dbReference>
<dbReference type="Pfam" id="PF00188">
    <property type="entry name" value="CAP"/>
    <property type="match status" value="1"/>
</dbReference>
<dbReference type="GeneID" id="101899722"/>
<keyword evidence="6" id="KW-1185">Reference proteome</keyword>
<dbReference type="AlphaFoldDB" id="A0A1I8MNC6"/>
<sequence length="298" mass="33876">MLNAIILIDLLNLSIGSIFSVNYCEMDCRGEPHTLCSTNHSHASCLPTSPAVSEAQRREMKNMLIMGHNGIRNRIADRMMVANMVEMVWHEELAAMAQIYLAMCKPFTTDPCANLTHHYDHNDDHAHHTHFSGSTRTTYRDVAQNRYLQRSIHYPNLLIENALRAWYLERDSMMAPTFNFNSLLQSEVGHIVGENNFTHLASPLTSHFGCAFDKLFEGYLLICNYHPYRRRVNSRVDFFHGKPGSLCPISSPLRNTRGSLTSLCIGIERNTGSTTPCGLFAAMVRLFLSFLLVIFQLY</sequence>
<proteinExistence type="predicted"/>
<name>A0A1I8MNC6_MUSDO</name>
<dbReference type="Proteomes" id="UP001652621">
    <property type="component" value="Unplaced"/>
</dbReference>
<dbReference type="KEGG" id="mde:101899722"/>
<dbReference type="eggNOG" id="KOG3017">
    <property type="taxonomic scope" value="Eukaryota"/>
</dbReference>
<comment type="subcellular location">
    <subcellularLocation>
        <location evidence="1">Secreted</location>
    </subcellularLocation>
</comment>
<protein>
    <submittedName>
        <fullName evidence="7">Venom allergen 5 isoform X1</fullName>
    </submittedName>
</protein>
<keyword evidence="3" id="KW-0732">Signal</keyword>
<gene>
    <name evidence="5" type="primary">101899722</name>
    <name evidence="7" type="synonym">LOC101899722</name>
</gene>
<evidence type="ECO:0000259" key="4">
    <source>
        <dbReference type="SMART" id="SM00198"/>
    </source>
</evidence>
<dbReference type="OrthoDB" id="414826at2759"/>
<reference evidence="7" key="2">
    <citation type="submission" date="2025-04" db="UniProtKB">
        <authorList>
            <consortium name="RefSeq"/>
        </authorList>
    </citation>
    <scope>IDENTIFICATION</scope>
    <source>
        <strain evidence="7">Aabys</strain>
    </source>
</reference>
<reference evidence="5" key="1">
    <citation type="submission" date="2020-05" db="UniProtKB">
        <authorList>
            <consortium name="EnsemblMetazoa"/>
        </authorList>
    </citation>
    <scope>IDENTIFICATION</scope>
    <source>
        <strain evidence="5">Aabys</strain>
    </source>
</reference>
<dbReference type="InterPro" id="IPR014044">
    <property type="entry name" value="CAP_dom"/>
</dbReference>
<dbReference type="EnsemblMetazoa" id="MDOA006783-RA">
    <property type="protein sequence ID" value="MDOA006783-PA"/>
    <property type="gene ID" value="MDOA006783"/>
</dbReference>
<dbReference type="VEuPathDB" id="VectorBase:MDOA006783"/>
<dbReference type="SUPFAM" id="SSF55797">
    <property type="entry name" value="PR-1-like"/>
    <property type="match status" value="1"/>
</dbReference>
<keyword evidence="2" id="KW-0964">Secreted</keyword>
<accession>A0A1I8MNC6</accession>